<evidence type="ECO:0000259" key="2">
    <source>
        <dbReference type="Pfam" id="PF00535"/>
    </source>
</evidence>
<dbReference type="PANTHER" id="PTHR43685">
    <property type="entry name" value="GLYCOSYLTRANSFERASE"/>
    <property type="match status" value="1"/>
</dbReference>
<dbReference type="PANTHER" id="PTHR43685:SF11">
    <property type="entry name" value="GLYCOSYLTRANSFERASE TAGX-RELATED"/>
    <property type="match status" value="1"/>
</dbReference>
<keyword evidence="3" id="KW-0614">Plasmid</keyword>
<gene>
    <name evidence="3" type="ORF">MTX78_24645</name>
</gene>
<evidence type="ECO:0000256" key="1">
    <source>
        <dbReference type="SAM" id="MobiDB-lite"/>
    </source>
</evidence>
<reference evidence="3 4" key="1">
    <citation type="submission" date="2022-03" db="EMBL/GenBank/DDBJ databases">
        <title>Hymenobactersp. isolated from the air.</title>
        <authorList>
            <person name="Won M."/>
            <person name="Kwon S.-W."/>
        </authorList>
    </citation>
    <scope>NUCLEOTIDE SEQUENCE [LARGE SCALE GENOMIC DNA]</scope>
    <source>
        <strain evidence="3 4">KACC 21982</strain>
        <plasmid evidence="3 4">unnamed4</plasmid>
    </source>
</reference>
<keyword evidence="3" id="KW-0808">Transferase</keyword>
<keyword evidence="3" id="KW-0328">Glycosyltransferase</keyword>
<dbReference type="GO" id="GO:0016757">
    <property type="term" value="F:glycosyltransferase activity"/>
    <property type="evidence" value="ECO:0007669"/>
    <property type="project" value="UniProtKB-KW"/>
</dbReference>
<accession>A0ABY4D6E1</accession>
<keyword evidence="4" id="KW-1185">Reference proteome</keyword>
<dbReference type="Gene3D" id="3.90.550.10">
    <property type="entry name" value="Spore Coat Polysaccharide Biosynthesis Protein SpsA, Chain A"/>
    <property type="match status" value="1"/>
</dbReference>
<feature type="domain" description="Glycosyltransferase 2-like" evidence="2">
    <location>
        <begin position="34"/>
        <end position="167"/>
    </location>
</feature>
<geneLocation type="plasmid" evidence="3 4">
    <name>unnamed4</name>
</geneLocation>
<dbReference type="InterPro" id="IPR029044">
    <property type="entry name" value="Nucleotide-diphossugar_trans"/>
</dbReference>
<evidence type="ECO:0000313" key="3">
    <source>
        <dbReference type="EMBL" id="UOG77607.1"/>
    </source>
</evidence>
<dbReference type="InterPro" id="IPR050834">
    <property type="entry name" value="Glycosyltransf_2"/>
</dbReference>
<sequence>MFSSKVTSIQRERIPSTPPQIEPVPAHVHRPQWSVMIPAYNCFAFLQETLECVLSQAPGPEKMQIMVVDDCSTDGDVEELVKRIGKNRVEYFRQEQNVGSLRNFETCLNRSLGEWVHILHGDDLIMPGFYGEVEALFHQYPEAGAAFTNTAFSITIFNTPKAIEGDQSFYVPNPLMQASGLLKDFLVLNAQKLRVQPPSIVVKRKVYEQLGSFYAVHYGEDWEMWTRIAAHFSVAYSPKCLSMYRYWGNNSITQLSIANGQNIRDISKVIDIMQRYLPESERANTKRIARREYALYCLSLAMSLVENNRSAALIQAQGALEMSKDFRVYLQYAKYKAKDFARYSKIPSLWQKQ</sequence>
<dbReference type="EC" id="2.4.-.-" evidence="3"/>
<organism evidence="3 4">
    <name type="scientific">Hymenobacter tibetensis</name>
    <dbReference type="NCBI Taxonomy" id="497967"/>
    <lineage>
        <taxon>Bacteria</taxon>
        <taxon>Pseudomonadati</taxon>
        <taxon>Bacteroidota</taxon>
        <taxon>Cytophagia</taxon>
        <taxon>Cytophagales</taxon>
        <taxon>Hymenobacteraceae</taxon>
        <taxon>Hymenobacter</taxon>
    </lineage>
</organism>
<evidence type="ECO:0000313" key="4">
    <source>
        <dbReference type="Proteomes" id="UP000831113"/>
    </source>
</evidence>
<name>A0ABY4D6E1_9BACT</name>
<dbReference type="SUPFAM" id="SSF53448">
    <property type="entry name" value="Nucleotide-diphospho-sugar transferases"/>
    <property type="match status" value="1"/>
</dbReference>
<dbReference type="EMBL" id="CP094673">
    <property type="protein sequence ID" value="UOG77607.1"/>
    <property type="molecule type" value="Genomic_DNA"/>
</dbReference>
<dbReference type="InterPro" id="IPR001173">
    <property type="entry name" value="Glyco_trans_2-like"/>
</dbReference>
<feature type="region of interest" description="Disordered" evidence="1">
    <location>
        <begin position="1"/>
        <end position="25"/>
    </location>
</feature>
<dbReference type="RefSeq" id="WP_243803471.1">
    <property type="nucleotide sequence ID" value="NZ_CP094673.1"/>
</dbReference>
<dbReference type="Proteomes" id="UP000831113">
    <property type="component" value="Plasmid unnamed4"/>
</dbReference>
<proteinExistence type="predicted"/>
<protein>
    <submittedName>
        <fullName evidence="3">Glycosyltransferase</fullName>
        <ecNumber evidence="3">2.4.-.-</ecNumber>
    </submittedName>
</protein>
<dbReference type="Pfam" id="PF00535">
    <property type="entry name" value="Glycos_transf_2"/>
    <property type="match status" value="1"/>
</dbReference>